<comment type="similarity">
    <text evidence="7">Belongs to the binding-protein-dependent transport system permease family.</text>
</comment>
<organism evidence="9 10">
    <name type="scientific">Thermoclostridium stercorarium subsp. thermolacticum DSM 2910</name>
    <dbReference type="NCBI Taxonomy" id="1121336"/>
    <lineage>
        <taxon>Bacteria</taxon>
        <taxon>Bacillati</taxon>
        <taxon>Bacillota</taxon>
        <taxon>Clostridia</taxon>
        <taxon>Eubacteriales</taxon>
        <taxon>Oscillospiraceae</taxon>
        <taxon>Thermoclostridium</taxon>
    </lineage>
</organism>
<name>A0A1B1YB02_THEST</name>
<evidence type="ECO:0000256" key="6">
    <source>
        <dbReference type="ARBA" id="ARBA00023136"/>
    </source>
</evidence>
<dbReference type="CDD" id="cd06261">
    <property type="entry name" value="TM_PBP2"/>
    <property type="match status" value="1"/>
</dbReference>
<evidence type="ECO:0000313" key="10">
    <source>
        <dbReference type="Proteomes" id="UP000092971"/>
    </source>
</evidence>
<feature type="transmembrane region" description="Helical" evidence="7">
    <location>
        <begin position="143"/>
        <end position="163"/>
    </location>
</feature>
<dbReference type="PANTHER" id="PTHR43744:SF9">
    <property type="entry name" value="POLYGALACTURONAN_RHAMNOGALACTURONAN TRANSPORT SYSTEM PERMEASE PROTEIN YTCP"/>
    <property type="match status" value="1"/>
</dbReference>
<dbReference type="PROSITE" id="PS51257">
    <property type="entry name" value="PROKAR_LIPOPROTEIN"/>
    <property type="match status" value="1"/>
</dbReference>
<dbReference type="EMBL" id="CP014672">
    <property type="protein sequence ID" value="ANW97945.1"/>
    <property type="molecule type" value="Genomic_DNA"/>
</dbReference>
<proteinExistence type="inferred from homology"/>
<gene>
    <name evidence="9" type="ORF">CSTERTH_02270</name>
</gene>
<feature type="transmembrane region" description="Helical" evidence="7">
    <location>
        <begin position="12"/>
        <end position="31"/>
    </location>
</feature>
<keyword evidence="5 7" id="KW-1133">Transmembrane helix</keyword>
<feature type="transmembrane region" description="Helical" evidence="7">
    <location>
        <begin position="184"/>
        <end position="209"/>
    </location>
</feature>
<evidence type="ECO:0000256" key="3">
    <source>
        <dbReference type="ARBA" id="ARBA00022475"/>
    </source>
</evidence>
<dbReference type="SUPFAM" id="SSF161098">
    <property type="entry name" value="MetI-like"/>
    <property type="match status" value="1"/>
</dbReference>
<comment type="subcellular location">
    <subcellularLocation>
        <location evidence="1 7">Cell membrane</location>
        <topology evidence="1 7">Multi-pass membrane protein</topology>
    </subcellularLocation>
</comment>
<dbReference type="Pfam" id="PF00528">
    <property type="entry name" value="BPD_transp_1"/>
    <property type="match status" value="1"/>
</dbReference>
<evidence type="ECO:0000256" key="1">
    <source>
        <dbReference type="ARBA" id="ARBA00004651"/>
    </source>
</evidence>
<keyword evidence="4 7" id="KW-0812">Transmembrane</keyword>
<feature type="domain" description="ABC transmembrane type-1" evidence="8">
    <location>
        <begin position="74"/>
        <end position="285"/>
    </location>
</feature>
<evidence type="ECO:0000256" key="7">
    <source>
        <dbReference type="RuleBase" id="RU363032"/>
    </source>
</evidence>
<evidence type="ECO:0000256" key="5">
    <source>
        <dbReference type="ARBA" id="ARBA00022989"/>
    </source>
</evidence>
<evidence type="ECO:0000256" key="4">
    <source>
        <dbReference type="ARBA" id="ARBA00022692"/>
    </source>
</evidence>
<accession>A0A1B1YB02</accession>
<dbReference type="InterPro" id="IPR035906">
    <property type="entry name" value="MetI-like_sf"/>
</dbReference>
<dbReference type="RefSeq" id="WP_054632610.1">
    <property type="nucleotide sequence ID" value="NZ_CP014672.1"/>
</dbReference>
<keyword evidence="2 7" id="KW-0813">Transport</keyword>
<keyword evidence="3" id="KW-1003">Cell membrane</keyword>
<dbReference type="PANTHER" id="PTHR43744">
    <property type="entry name" value="ABC TRANSPORTER PERMEASE PROTEIN MG189-RELATED-RELATED"/>
    <property type="match status" value="1"/>
</dbReference>
<feature type="transmembrane region" description="Helical" evidence="7">
    <location>
        <begin position="263"/>
        <end position="280"/>
    </location>
</feature>
<keyword evidence="6 7" id="KW-0472">Membrane</keyword>
<dbReference type="GO" id="GO:0005886">
    <property type="term" value="C:plasma membrane"/>
    <property type="evidence" value="ECO:0007669"/>
    <property type="project" value="UniProtKB-SubCell"/>
</dbReference>
<protein>
    <submittedName>
        <fullName evidence="9">ABC transporter permease</fullName>
    </submittedName>
</protein>
<evidence type="ECO:0000256" key="2">
    <source>
        <dbReference type="ARBA" id="ARBA00022448"/>
    </source>
</evidence>
<dbReference type="Gene3D" id="1.10.3720.10">
    <property type="entry name" value="MetI-like"/>
    <property type="match status" value="1"/>
</dbReference>
<dbReference type="InterPro" id="IPR000515">
    <property type="entry name" value="MetI-like"/>
</dbReference>
<feature type="transmembrane region" description="Helical" evidence="7">
    <location>
        <begin position="111"/>
        <end position="131"/>
    </location>
</feature>
<dbReference type="Proteomes" id="UP000092971">
    <property type="component" value="Chromosome"/>
</dbReference>
<dbReference type="PROSITE" id="PS50928">
    <property type="entry name" value="ABC_TM1"/>
    <property type="match status" value="1"/>
</dbReference>
<dbReference type="AlphaFoldDB" id="A0A1B1YB02"/>
<reference evidence="9 10" key="1">
    <citation type="submission" date="2016-02" db="EMBL/GenBank/DDBJ databases">
        <title>Comparison of Clostridium stercorarium subspecies using comparative genomics and transcriptomics.</title>
        <authorList>
            <person name="Schellenberg J."/>
            <person name="Thallinger G."/>
            <person name="Levin D.B."/>
            <person name="Zhang X."/>
            <person name="Alvare G."/>
            <person name="Fristensky B."/>
            <person name="Sparling R."/>
        </authorList>
    </citation>
    <scope>NUCLEOTIDE SEQUENCE [LARGE SCALE GENOMIC DNA]</scope>
    <source>
        <strain evidence="9 10">DSM 2910</strain>
    </source>
</reference>
<feature type="transmembrane region" description="Helical" evidence="7">
    <location>
        <begin position="81"/>
        <end position="99"/>
    </location>
</feature>
<sequence length="295" mass="33327">MLKRTTGEKIFAIFNYIILSFTAFACLVPMINVLAVSFSSSTAAATGSVKLWPVDFTLASYKYALSKREFLQSFLVSLKRVTLGYIVNMVMTISVAYPLSKDRSDFRARNAYAWFFIITMMFSGGLIPTFVTVRKLGLLDTVWALVLPGAVPVFNVILLMNFFRELPKEIEEAAYIDGASHWTTLFRIYLPLSLPSLATISLFVLVGHWNGWFDGMIYMNRPKNWPLQTYLRTILINPDISQYQTSSEELANLKEVSERTFKSAQVFLGAAPILAVYPFLQKYFMKGLVMGSVKG</sequence>
<dbReference type="GO" id="GO:0055085">
    <property type="term" value="P:transmembrane transport"/>
    <property type="evidence" value="ECO:0007669"/>
    <property type="project" value="InterPro"/>
</dbReference>
<evidence type="ECO:0000259" key="8">
    <source>
        <dbReference type="PROSITE" id="PS50928"/>
    </source>
</evidence>
<dbReference type="OrthoDB" id="157184at2"/>
<evidence type="ECO:0000313" key="9">
    <source>
        <dbReference type="EMBL" id="ANW97945.1"/>
    </source>
</evidence>